<reference evidence="4" key="1">
    <citation type="submission" date="2018-11" db="EMBL/GenBank/DDBJ databases">
        <title>Complete genome sequence of Paenibacillus sp. ML311-T8.</title>
        <authorList>
            <person name="Nam Y.-D."/>
            <person name="Kang J."/>
            <person name="Chung W.-H."/>
            <person name="Park Y.S."/>
        </authorList>
    </citation>
    <scope>NUCLEOTIDE SEQUENCE [LARGE SCALE GENOMIC DNA]</scope>
    <source>
        <strain evidence="4">ML311-T8</strain>
    </source>
</reference>
<feature type="region of interest" description="Disordered" evidence="1">
    <location>
        <begin position="26"/>
        <end position="50"/>
    </location>
</feature>
<dbReference type="CDD" id="cd13580">
    <property type="entry name" value="PBP2_AlgQ_like_1"/>
    <property type="match status" value="1"/>
</dbReference>
<evidence type="ECO:0000256" key="1">
    <source>
        <dbReference type="SAM" id="MobiDB-lite"/>
    </source>
</evidence>
<dbReference type="Proteomes" id="UP000426246">
    <property type="component" value="Chromosome"/>
</dbReference>
<evidence type="ECO:0000313" key="3">
    <source>
        <dbReference type="EMBL" id="QGQ95156.1"/>
    </source>
</evidence>
<keyword evidence="4" id="KW-1185">Reference proteome</keyword>
<organism evidence="3 4">
    <name type="scientific">Paenibacillus psychroresistens</name>
    <dbReference type="NCBI Taxonomy" id="1778678"/>
    <lineage>
        <taxon>Bacteria</taxon>
        <taxon>Bacillati</taxon>
        <taxon>Bacillota</taxon>
        <taxon>Bacilli</taxon>
        <taxon>Bacillales</taxon>
        <taxon>Paenibacillaceae</taxon>
        <taxon>Paenibacillus</taxon>
    </lineage>
</organism>
<feature type="compositionally biased region" description="Polar residues" evidence="1">
    <location>
        <begin position="26"/>
        <end position="46"/>
    </location>
</feature>
<dbReference type="PANTHER" id="PTHR43649:SF12">
    <property type="entry name" value="DIACETYLCHITOBIOSE BINDING PROTEIN DASA"/>
    <property type="match status" value="1"/>
</dbReference>
<evidence type="ECO:0000313" key="4">
    <source>
        <dbReference type="Proteomes" id="UP000426246"/>
    </source>
</evidence>
<keyword evidence="2" id="KW-0732">Signal</keyword>
<accession>A0A6B8RIE6</accession>
<sequence>MKRKRLKSSLFIGVLAMSIVATGCSTKNPGEATNTTDPAVSATNNKPVDPLAKYDPPIEVTIARAIDADLTFKDGESIDNNIWTKAMEDELGIKQKTTWSVKGSADEYNQKLSVSIAAGNLPDMFLTDAIKLKQLADAGQLEDLTELYNQYATPFTKEILGQDGGMALKSATFGGKLLAIPNTDSAADTVPLMFIRTDWLKNLNLTEPKTMDDVLKISEAFTKKDPDANKKSDTFGLALSKELFGGTGGIVGFANSYHAYPNTWVPEASGKLVYGNIQPEMKSALAKLQELYNDKQIDPEFGIKDGNKEAELTAGGKIGMFFGAMWTPLFPLQGGKDKDPNMQWGAYKIISVDDKPALVQASFPVSRYYAVKKGAKHPEALIKILNLYSEKMWGEKAEYEKYGIAKDGTPVFKYYFSNYWPARKNVDIQTKIKEALRTKDTSKLNAEQLVNYRQVFDNLNKKSTKDWGYERVFGPENDTSFAVINEYLNNKSILNAGFYGAPTPTMGEKQATLDKLVVETFTKIIMGSAPIDDFDKFVSNWKSSGGDEITKEVNDWNASK</sequence>
<dbReference type="EMBL" id="CP034235">
    <property type="protein sequence ID" value="QGQ95156.1"/>
    <property type="molecule type" value="Genomic_DNA"/>
</dbReference>
<dbReference type="Gene3D" id="3.40.190.10">
    <property type="entry name" value="Periplasmic binding protein-like II"/>
    <property type="match status" value="3"/>
</dbReference>
<dbReference type="InterPro" id="IPR050490">
    <property type="entry name" value="Bact_solute-bd_prot1"/>
</dbReference>
<dbReference type="AlphaFoldDB" id="A0A6B8RIE6"/>
<protein>
    <submittedName>
        <fullName evidence="3">Extracellular solute-binding protein</fullName>
    </submittedName>
</protein>
<dbReference type="SUPFAM" id="SSF53850">
    <property type="entry name" value="Periplasmic binding protein-like II"/>
    <property type="match status" value="1"/>
</dbReference>
<dbReference type="PROSITE" id="PS51257">
    <property type="entry name" value="PROKAR_LIPOPROTEIN"/>
    <property type="match status" value="1"/>
</dbReference>
<feature type="signal peptide" evidence="2">
    <location>
        <begin position="1"/>
        <end position="23"/>
    </location>
</feature>
<feature type="chain" id="PRO_5038733422" evidence="2">
    <location>
        <begin position="24"/>
        <end position="560"/>
    </location>
</feature>
<evidence type="ECO:0000256" key="2">
    <source>
        <dbReference type="SAM" id="SignalP"/>
    </source>
</evidence>
<dbReference type="PANTHER" id="PTHR43649">
    <property type="entry name" value="ARABINOSE-BINDING PROTEIN-RELATED"/>
    <property type="match status" value="1"/>
</dbReference>
<dbReference type="KEGG" id="ppsc:EHS13_09790"/>
<proteinExistence type="predicted"/>
<dbReference type="OrthoDB" id="9787283at2"/>
<gene>
    <name evidence="3" type="ORF">EHS13_09790</name>
</gene>
<name>A0A6B8RIE6_9BACL</name>
<dbReference type="RefSeq" id="WP_155700172.1">
    <property type="nucleotide sequence ID" value="NZ_CP034235.1"/>
</dbReference>